<dbReference type="InterPro" id="IPR018490">
    <property type="entry name" value="cNMP-bd_dom_sf"/>
</dbReference>
<evidence type="ECO:0000259" key="1">
    <source>
        <dbReference type="PROSITE" id="PS50042"/>
    </source>
</evidence>
<dbReference type="Pfam" id="PF00027">
    <property type="entry name" value="cNMP_binding"/>
    <property type="match status" value="1"/>
</dbReference>
<dbReference type="PANTHER" id="PTHR10217:SF435">
    <property type="entry name" value="POTASSIUM VOLTAGE-GATED CHANNEL PROTEIN EAG"/>
    <property type="match status" value="1"/>
</dbReference>
<dbReference type="InterPro" id="IPR000595">
    <property type="entry name" value="cNMP-bd_dom"/>
</dbReference>
<dbReference type="RefSeq" id="WP_092812010.1">
    <property type="nucleotide sequence ID" value="NZ_FMVW01000003.1"/>
</dbReference>
<feature type="domain" description="Cyclic nucleotide-binding" evidence="1">
    <location>
        <begin position="15"/>
        <end position="137"/>
    </location>
</feature>
<dbReference type="OrthoDB" id="9807547at2"/>
<name>A0A1G5NEW6_AFIMA</name>
<gene>
    <name evidence="2" type="ORF">SAMN03080610_01955</name>
</gene>
<dbReference type="InterPro" id="IPR050818">
    <property type="entry name" value="KCNH_animal-type"/>
</dbReference>
<dbReference type="PANTHER" id="PTHR10217">
    <property type="entry name" value="VOLTAGE AND LIGAND GATED POTASSIUM CHANNEL"/>
    <property type="match status" value="1"/>
</dbReference>
<proteinExistence type="predicted"/>
<reference evidence="2 3" key="1">
    <citation type="submission" date="2016-10" db="EMBL/GenBank/DDBJ databases">
        <authorList>
            <person name="de Groot N.N."/>
        </authorList>
    </citation>
    <scope>NUCLEOTIDE SEQUENCE [LARGE SCALE GENOMIC DNA]</scope>
    <source>
        <strain evidence="2 3">DSM 2698</strain>
    </source>
</reference>
<dbReference type="SMART" id="SM00100">
    <property type="entry name" value="cNMP"/>
    <property type="match status" value="1"/>
</dbReference>
<keyword evidence="3" id="KW-1185">Reference proteome</keyword>
<dbReference type="EMBL" id="FMVW01000003">
    <property type="protein sequence ID" value="SCZ35724.1"/>
    <property type="molecule type" value="Genomic_DNA"/>
</dbReference>
<dbReference type="CDD" id="cd00038">
    <property type="entry name" value="CAP_ED"/>
    <property type="match status" value="1"/>
</dbReference>
<dbReference type="AlphaFoldDB" id="A0A1G5NEW6"/>
<dbReference type="GO" id="GO:0005886">
    <property type="term" value="C:plasma membrane"/>
    <property type="evidence" value="ECO:0007669"/>
    <property type="project" value="TreeGrafter"/>
</dbReference>
<dbReference type="GO" id="GO:0005249">
    <property type="term" value="F:voltage-gated potassium channel activity"/>
    <property type="evidence" value="ECO:0007669"/>
    <property type="project" value="TreeGrafter"/>
</dbReference>
<dbReference type="SUPFAM" id="SSF51206">
    <property type="entry name" value="cAMP-binding domain-like"/>
    <property type="match status" value="1"/>
</dbReference>
<accession>A0A1G5NEW6</accession>
<dbReference type="InterPro" id="IPR014710">
    <property type="entry name" value="RmlC-like_jellyroll"/>
</dbReference>
<dbReference type="Gene3D" id="2.60.120.10">
    <property type="entry name" value="Jelly Rolls"/>
    <property type="match status" value="1"/>
</dbReference>
<sequence>MSLGSDVQLLHEAPFFRGFDEDHLRLIAFSAESRHVRKDEVVVEAGRPQHSAYLVSDGLLLARSDRRGGAEEGRPARRFERGALIGDLALITEMKAHATIVAAENSSVLQIRRSMFKRLLDEYPDIAEALRDKLTEGLADTVEEIKRAGLRLGAAGS</sequence>
<evidence type="ECO:0000313" key="3">
    <source>
        <dbReference type="Proteomes" id="UP000199347"/>
    </source>
</evidence>
<protein>
    <submittedName>
        <fullName evidence="2">Cyclic nucleotide-binding domain-containing protein</fullName>
    </submittedName>
</protein>
<dbReference type="PROSITE" id="PS50042">
    <property type="entry name" value="CNMP_BINDING_3"/>
    <property type="match status" value="1"/>
</dbReference>
<evidence type="ECO:0000313" key="2">
    <source>
        <dbReference type="EMBL" id="SCZ35724.1"/>
    </source>
</evidence>
<organism evidence="2 3">
    <name type="scientific">Afifella marina DSM 2698</name>
    <dbReference type="NCBI Taxonomy" id="1120955"/>
    <lineage>
        <taxon>Bacteria</taxon>
        <taxon>Pseudomonadati</taxon>
        <taxon>Pseudomonadota</taxon>
        <taxon>Alphaproteobacteria</taxon>
        <taxon>Hyphomicrobiales</taxon>
        <taxon>Afifellaceae</taxon>
        <taxon>Afifella</taxon>
    </lineage>
</organism>
<dbReference type="STRING" id="1120955.SAMN03080610_01955"/>
<dbReference type="Proteomes" id="UP000199347">
    <property type="component" value="Unassembled WGS sequence"/>
</dbReference>
<dbReference type="GO" id="GO:0042391">
    <property type="term" value="P:regulation of membrane potential"/>
    <property type="evidence" value="ECO:0007669"/>
    <property type="project" value="TreeGrafter"/>
</dbReference>